<dbReference type="AlphaFoldDB" id="A0AAD2KKE8"/>
<evidence type="ECO:0000313" key="1">
    <source>
        <dbReference type="EMBL" id="CUJ20275.1"/>
    </source>
</evidence>
<dbReference type="EMBL" id="CYTK01000004">
    <property type="protein sequence ID" value="CUJ20275.1"/>
    <property type="molecule type" value="Genomic_DNA"/>
</dbReference>
<dbReference type="Proteomes" id="UP000044098">
    <property type="component" value="Unassembled WGS sequence"/>
</dbReference>
<accession>A0AAD2KKE8</accession>
<name>A0AAD2KKE8_ACHAE</name>
<dbReference type="RefSeq" id="WP_156337385.1">
    <property type="nucleotide sequence ID" value="NZ_CYTK01000004.1"/>
</dbReference>
<organism evidence="1 2">
    <name type="scientific">Achromobacter aegrifaciens</name>
    <dbReference type="NCBI Taxonomy" id="1287736"/>
    <lineage>
        <taxon>Bacteria</taxon>
        <taxon>Pseudomonadati</taxon>
        <taxon>Pseudomonadota</taxon>
        <taxon>Betaproteobacteria</taxon>
        <taxon>Burkholderiales</taxon>
        <taxon>Alcaligenaceae</taxon>
        <taxon>Achromobacter</taxon>
    </lineage>
</organism>
<comment type="caution">
    <text evidence="1">The sequence shown here is derived from an EMBL/GenBank/DDBJ whole genome shotgun (WGS) entry which is preliminary data.</text>
</comment>
<reference evidence="1 2" key="1">
    <citation type="submission" date="2015-09" db="EMBL/GenBank/DDBJ databases">
        <authorList>
            <consortium name="Pathogen Informatics"/>
        </authorList>
    </citation>
    <scope>NUCLEOTIDE SEQUENCE [LARGE SCALE GENOMIC DNA]</scope>
    <source>
        <strain evidence="1 2">2789STDY5608625</strain>
    </source>
</reference>
<proteinExistence type="predicted"/>
<sequence>MTSNNLREIIHSLRERLTTGRLGAGIVTSMTGMLAAAGYEYDVARFPALPSNHAWPTDLQDAPQSLAEALLWKMGKWEVYRSFVGYVADANSAPKTTDVVFYAFAKHLANSSRPIYDQHALRALWAIDSGMTHGQIGLCRSLLATRDGKWKASASGASTSEGYQLYLDRVERIRDESLTLDALDKLLMPLGQALKQHTADRADKERTTHITEFNRLAGLAE</sequence>
<evidence type="ECO:0000313" key="2">
    <source>
        <dbReference type="Proteomes" id="UP000044098"/>
    </source>
</evidence>
<gene>
    <name evidence="1" type="ORF">ERS370000_03120</name>
</gene>
<protein>
    <submittedName>
        <fullName evidence="1">Uncharacterized protein</fullName>
    </submittedName>
</protein>